<sequence length="76" mass="9109">WVNELYFLFIDILIKKKLMMSLVIRLLLTWLANYCKESDSKRLWHCRLYFLPQPCDSECFVGMRAAINDMYTIAVL</sequence>
<protein>
    <submittedName>
        <fullName evidence="1">ADAMTS protein</fullName>
    </submittedName>
</protein>
<organism evidence="1">
    <name type="scientific">Rattus norvegicus</name>
    <name type="common">Rat</name>
    <dbReference type="NCBI Taxonomy" id="10116"/>
    <lineage>
        <taxon>Eukaryota</taxon>
        <taxon>Metazoa</taxon>
        <taxon>Chordata</taxon>
        <taxon>Craniata</taxon>
        <taxon>Vertebrata</taxon>
        <taxon>Euteleostomi</taxon>
        <taxon>Mammalia</taxon>
        <taxon>Eutheria</taxon>
        <taxon>Euarchontoglires</taxon>
        <taxon>Glires</taxon>
        <taxon>Rodentia</taxon>
        <taxon>Myomorpha</taxon>
        <taxon>Muroidea</taxon>
        <taxon>Muridae</taxon>
        <taxon>Murinae</taxon>
        <taxon>Rattus</taxon>
    </lineage>
</organism>
<reference evidence="1" key="1">
    <citation type="journal article" date="2000" name="Biol. Reprod.">
        <title>Ovarian expression of a disintegrin and metalloproteinase with thrombospondin motifs during ovulation in the gonadotropin-primed immature rat.</title>
        <authorList>
            <person name="Espey L.L."/>
            <person name="Yoshioka S."/>
            <person name="Russell D.L."/>
            <person name="Robker R.L."/>
            <person name="Fujii S."/>
            <person name="Richards J.S."/>
        </authorList>
    </citation>
    <scope>NUCLEOTIDE SEQUENCE</scope>
    <source>
        <strain evidence="1">Wistar</strain>
        <tissue evidence="1">Ovary</tissue>
    </source>
</reference>
<dbReference type="AlphaFoldDB" id="Q9QZV3"/>
<name>Q9QZV3_RAT</name>
<accession>Q9QZV3</accession>
<evidence type="ECO:0000313" key="1">
    <source>
        <dbReference type="EMBL" id="AAD56631.1"/>
    </source>
</evidence>
<proteinExistence type="evidence at transcript level"/>
<feature type="non-terminal residue" evidence="1">
    <location>
        <position position="1"/>
    </location>
</feature>
<dbReference type="EMBL" id="AF159096">
    <property type="protein sequence ID" value="AAD56631.1"/>
    <property type="molecule type" value="mRNA"/>
</dbReference>